<dbReference type="Pfam" id="PF03807">
    <property type="entry name" value="F420_oxidored"/>
    <property type="match status" value="1"/>
</dbReference>
<evidence type="ECO:0000256" key="1">
    <source>
        <dbReference type="ARBA" id="ARBA00023002"/>
    </source>
</evidence>
<dbReference type="Gene3D" id="3.40.50.720">
    <property type="entry name" value="NAD(P)-binding Rossmann-like Domain"/>
    <property type="match status" value="1"/>
</dbReference>
<dbReference type="SUPFAM" id="SSF51735">
    <property type="entry name" value="NAD(P)-binding Rossmann-fold domains"/>
    <property type="match status" value="1"/>
</dbReference>
<evidence type="ECO:0000313" key="4">
    <source>
        <dbReference type="Proteomes" id="UP000621266"/>
    </source>
</evidence>
<dbReference type="InterPro" id="IPR051267">
    <property type="entry name" value="STEAP_metalloreductase"/>
</dbReference>
<dbReference type="PANTHER" id="PTHR14239:SF10">
    <property type="entry name" value="REDUCTASE"/>
    <property type="match status" value="1"/>
</dbReference>
<dbReference type="PANTHER" id="PTHR14239">
    <property type="entry name" value="DUDULIN-RELATED"/>
    <property type="match status" value="1"/>
</dbReference>
<accession>A0ABQ7FFQ2</accession>
<reference evidence="3 4" key="1">
    <citation type="submission" date="2019-10" db="EMBL/GenBank/DDBJ databases">
        <title>Streptomyces tenebrisbrunneis sp.nov., an endogenous actinomycete isolated from of Lycium ruthenicum.</title>
        <authorList>
            <person name="Ma L."/>
        </authorList>
    </citation>
    <scope>NUCLEOTIDE SEQUENCE [LARGE SCALE GENOMIC DNA]</scope>
    <source>
        <strain evidence="3 4">TRM 66187</strain>
    </source>
</reference>
<comment type="caution">
    <text evidence="3">The sequence shown here is derived from an EMBL/GenBank/DDBJ whole genome shotgun (WGS) entry which is preliminary data.</text>
</comment>
<organism evidence="3 4">
    <name type="scientific">Streptomyces lycii</name>
    <dbReference type="NCBI Taxonomy" id="2654337"/>
    <lineage>
        <taxon>Bacteria</taxon>
        <taxon>Bacillati</taxon>
        <taxon>Actinomycetota</taxon>
        <taxon>Actinomycetes</taxon>
        <taxon>Kitasatosporales</taxon>
        <taxon>Streptomycetaceae</taxon>
        <taxon>Streptomyces</taxon>
    </lineage>
</organism>
<dbReference type="EMBL" id="WHPN01000299">
    <property type="protein sequence ID" value="KAF4407859.1"/>
    <property type="molecule type" value="Genomic_DNA"/>
</dbReference>
<proteinExistence type="predicted"/>
<dbReference type="Proteomes" id="UP000621266">
    <property type="component" value="Unassembled WGS sequence"/>
</dbReference>
<feature type="domain" description="Pyrroline-5-carboxylate reductase catalytic N-terminal" evidence="2">
    <location>
        <begin position="22"/>
        <end position="111"/>
    </location>
</feature>
<keyword evidence="4" id="KW-1185">Reference proteome</keyword>
<dbReference type="PRINTS" id="PR00411">
    <property type="entry name" value="PNDRDTASEI"/>
</dbReference>
<sequence length="228" mass="24871">MARIVRVSAERAPPRERRNAMRIGIIGAGKIGTALAKQFTRVGYDVAVSNSRGPETLAGLVEELGDRARAMTAEEAAEYGEVVVISIPYGRYREVPAAPLRDKVVIDTCNYYPERDGHDPELDNDDTTSSEKIRAHTGANLVKAFNAIYWENLRDRNRPKGAPDRLAIPLSGSDEDARAVVAALIRDIGFDPVEAGNLGQGGRKHQPGTEVYGAEIPAERMSEIFRAS</sequence>
<evidence type="ECO:0000313" key="3">
    <source>
        <dbReference type="EMBL" id="KAF4407859.1"/>
    </source>
</evidence>
<evidence type="ECO:0000259" key="2">
    <source>
        <dbReference type="Pfam" id="PF03807"/>
    </source>
</evidence>
<protein>
    <submittedName>
        <fullName evidence="3">NAD(P)-binding domain-containing protein</fullName>
    </submittedName>
</protein>
<gene>
    <name evidence="3" type="ORF">GCU69_17345</name>
</gene>
<dbReference type="InterPro" id="IPR028939">
    <property type="entry name" value="P5C_Rdtase_cat_N"/>
</dbReference>
<keyword evidence="1" id="KW-0560">Oxidoreductase</keyword>
<dbReference type="RefSeq" id="WP_156206553.1">
    <property type="nucleotide sequence ID" value="NZ_WHPN01000299.1"/>
</dbReference>
<name>A0ABQ7FFQ2_9ACTN</name>
<dbReference type="InterPro" id="IPR036291">
    <property type="entry name" value="NAD(P)-bd_dom_sf"/>
</dbReference>